<proteinExistence type="inferred from homology"/>
<evidence type="ECO:0000259" key="8">
    <source>
        <dbReference type="SMART" id="SM00922"/>
    </source>
</evidence>
<keyword evidence="3 6" id="KW-0460">Magnesium</keyword>
<dbReference type="SMART" id="SM00922">
    <property type="entry name" value="MR_MLE"/>
    <property type="match status" value="1"/>
</dbReference>
<dbReference type="Pfam" id="PF13378">
    <property type="entry name" value="MR_MLE_C"/>
    <property type="match status" value="1"/>
</dbReference>
<comment type="cofactor">
    <cofactor evidence="6 7">
        <name>Mg(2+)</name>
        <dbReference type="ChEBI" id="CHEBI:18420"/>
    </cofactor>
    <text evidence="6 7">Binds 1 Mg(2+) ion per subunit.</text>
</comment>
<dbReference type="InterPro" id="IPR036849">
    <property type="entry name" value="Enolase-like_C_sf"/>
</dbReference>
<feature type="active site" description="Proton acceptor; specific for (S)-substrate epimerization" evidence="5">
    <location>
        <position position="265"/>
    </location>
</feature>
<sequence length="343" mass="38359">MSKIVNVKFDVKHYKYDKPFHITGSISSETRNVEVEVLLESGAKGCGEAAPSFRVNGEKVEMLTALEAYVRDLLVGLDVRQYRKIFEITDKLFAVPSLKAAIQYAVLDALGEETDIHVYQLLGGALKEIETDKTVGIDTIENRVREAKKIFDSGFRVIKIKVGENLKEDIEAMLEIYKVTKGAKYIVDANMGYTPKQAVEFAQQVYRAGIDIAVYEQPVVWSDIEGLKFVRFHVPFPVAADESAKTKFDVMRLIREEAVDYVNIKLMKSGISDALSIVELARSANLRLMIGCMSESSVGINQSVHFALGTGAFDFHDLDSHLMLQEPEFRGKFIQNGAKIIGY</sequence>
<dbReference type="GO" id="GO:0046872">
    <property type="term" value="F:metal ion binding"/>
    <property type="evidence" value="ECO:0007669"/>
    <property type="project" value="UniProtKB-KW"/>
</dbReference>
<dbReference type="Pfam" id="PF02746">
    <property type="entry name" value="MR_MLE_N"/>
    <property type="match status" value="1"/>
</dbReference>
<evidence type="ECO:0000256" key="6">
    <source>
        <dbReference type="PIRSR" id="PIRSR634603-3"/>
    </source>
</evidence>
<dbReference type="RefSeq" id="WP_127351139.1">
    <property type="nucleotide sequence ID" value="NZ_CP034791.1"/>
</dbReference>
<dbReference type="SUPFAM" id="SSF51604">
    <property type="entry name" value="Enolase C-terminal domain-like"/>
    <property type="match status" value="1"/>
</dbReference>
<dbReference type="InterPro" id="IPR034603">
    <property type="entry name" value="Dipeptide_epimerase"/>
</dbReference>
<evidence type="ECO:0000256" key="3">
    <source>
        <dbReference type="ARBA" id="ARBA00022842"/>
    </source>
</evidence>
<dbReference type="SUPFAM" id="SSF54826">
    <property type="entry name" value="Enolase N-terminal domain-like"/>
    <property type="match status" value="1"/>
</dbReference>
<keyword evidence="10" id="KW-1185">Reference proteome</keyword>
<reference evidence="9 10" key="1">
    <citation type="submission" date="2018-12" db="EMBL/GenBank/DDBJ databases">
        <title>Genome sequence from the cellulolytic species, Caldicellulosiruptor changbaiensis.</title>
        <authorList>
            <person name="Blumer-Schuette S.E."/>
            <person name="Mendoza C."/>
        </authorList>
    </citation>
    <scope>NUCLEOTIDE SEQUENCE [LARGE SCALE GENOMIC DNA]</scope>
    <source>
        <strain evidence="9 10">CBS-Z</strain>
    </source>
</reference>
<evidence type="ECO:0000313" key="9">
    <source>
        <dbReference type="EMBL" id="AZT89519.1"/>
    </source>
</evidence>
<dbReference type="EC" id="5.1.1.-" evidence="7"/>
<dbReference type="InterPro" id="IPR029065">
    <property type="entry name" value="Enolase_C-like"/>
</dbReference>
<dbReference type="Proteomes" id="UP000282930">
    <property type="component" value="Chromosome"/>
</dbReference>
<feature type="active site" description="Proton acceptor; specific for (R)-substrate epimerization" evidence="5">
    <location>
        <position position="161"/>
    </location>
</feature>
<dbReference type="SFLD" id="SFLDS00001">
    <property type="entry name" value="Enolase"/>
    <property type="match status" value="1"/>
</dbReference>
<dbReference type="KEGG" id="ccha:ELD05_01850"/>
<dbReference type="InterPro" id="IPR029017">
    <property type="entry name" value="Enolase-like_N"/>
</dbReference>
<dbReference type="GO" id="GO:0016855">
    <property type="term" value="F:racemase and epimerase activity, acting on amino acids and derivatives"/>
    <property type="evidence" value="ECO:0007669"/>
    <property type="project" value="UniProtKB-UniRule"/>
</dbReference>
<dbReference type="InterPro" id="IPR013341">
    <property type="entry name" value="Mandelate_racemase_N_dom"/>
</dbReference>
<dbReference type="PANTHER" id="PTHR48073">
    <property type="entry name" value="O-SUCCINYLBENZOATE SYNTHASE-RELATED"/>
    <property type="match status" value="1"/>
</dbReference>
<dbReference type="PANTHER" id="PTHR48073:SF2">
    <property type="entry name" value="O-SUCCINYLBENZOATE SYNTHASE"/>
    <property type="match status" value="1"/>
</dbReference>
<keyword evidence="4 7" id="KW-0413">Isomerase</keyword>
<evidence type="ECO:0000256" key="5">
    <source>
        <dbReference type="PIRSR" id="PIRSR634603-1"/>
    </source>
</evidence>
<dbReference type="AlphaFoldDB" id="A0A3T0D3A4"/>
<feature type="binding site" evidence="6">
    <location>
        <position position="216"/>
    </location>
    <ligand>
        <name>Mg(2+)</name>
        <dbReference type="ChEBI" id="CHEBI:18420"/>
    </ligand>
</feature>
<dbReference type="CDD" id="cd03319">
    <property type="entry name" value="L-Ala-DL-Glu_epimerase"/>
    <property type="match status" value="1"/>
</dbReference>
<dbReference type="EMBL" id="CP034791">
    <property type="protein sequence ID" value="AZT89519.1"/>
    <property type="molecule type" value="Genomic_DNA"/>
</dbReference>
<dbReference type="InterPro" id="IPR013342">
    <property type="entry name" value="Mandelate_racemase_C"/>
</dbReference>
<dbReference type="NCBIfam" id="NF041118">
    <property type="entry name" value="A_G_epim_Thtga"/>
    <property type="match status" value="1"/>
</dbReference>
<evidence type="ECO:0000256" key="7">
    <source>
        <dbReference type="RuleBase" id="RU366006"/>
    </source>
</evidence>
<feature type="binding site" evidence="6">
    <location>
        <position position="188"/>
    </location>
    <ligand>
        <name>Mg(2+)</name>
        <dbReference type="ChEBI" id="CHEBI:18420"/>
    </ligand>
</feature>
<keyword evidence="2 6" id="KW-0479">Metal-binding</keyword>
<dbReference type="Gene3D" id="3.20.20.120">
    <property type="entry name" value="Enolase-like C-terminal domain"/>
    <property type="match status" value="1"/>
</dbReference>
<evidence type="ECO:0000256" key="1">
    <source>
        <dbReference type="ARBA" id="ARBA00008031"/>
    </source>
</evidence>
<evidence type="ECO:0000313" key="10">
    <source>
        <dbReference type="Proteomes" id="UP000282930"/>
    </source>
</evidence>
<dbReference type="SFLD" id="SFLDG00180">
    <property type="entry name" value="muconate_cycloisomerase"/>
    <property type="match status" value="1"/>
</dbReference>
<evidence type="ECO:0000256" key="4">
    <source>
        <dbReference type="ARBA" id="ARBA00023235"/>
    </source>
</evidence>
<comment type="similarity">
    <text evidence="1 7">Belongs to the mandelate racemase/muconate lactonizing enzyme family.</text>
</comment>
<organism evidence="9 10">
    <name type="scientific">Caldicellulosiruptor changbaiensis</name>
    <dbReference type="NCBI Taxonomy" id="1222016"/>
    <lineage>
        <taxon>Bacteria</taxon>
        <taxon>Bacillati</taxon>
        <taxon>Bacillota</taxon>
        <taxon>Bacillota incertae sedis</taxon>
        <taxon>Caldicellulosiruptorales</taxon>
        <taxon>Caldicellulosiruptoraceae</taxon>
        <taxon>Caldicellulosiruptor</taxon>
    </lineage>
</organism>
<gene>
    <name evidence="9" type="ORF">ELD05_01850</name>
</gene>
<dbReference type="InterPro" id="IPR053602">
    <property type="entry name" value="MR_MLE-like"/>
</dbReference>
<feature type="binding site" evidence="6">
    <location>
        <position position="241"/>
    </location>
    <ligand>
        <name>Mg(2+)</name>
        <dbReference type="ChEBI" id="CHEBI:18420"/>
    </ligand>
</feature>
<protein>
    <recommendedName>
        <fullName evidence="7">Dipeptide epimerase</fullName>
        <ecNumber evidence="7">5.1.1.-</ecNumber>
    </recommendedName>
</protein>
<evidence type="ECO:0000256" key="2">
    <source>
        <dbReference type="ARBA" id="ARBA00022723"/>
    </source>
</evidence>
<feature type="domain" description="Mandelate racemase/muconate lactonizing enzyme C-terminal" evidence="8">
    <location>
        <begin position="140"/>
        <end position="237"/>
    </location>
</feature>
<name>A0A3T0D3A4_9FIRM</name>
<dbReference type="Gene3D" id="3.30.390.10">
    <property type="entry name" value="Enolase-like, N-terminal domain"/>
    <property type="match status" value="1"/>
</dbReference>
<accession>A0A3T0D3A4</accession>